<feature type="signal peptide" evidence="2">
    <location>
        <begin position="1"/>
        <end position="26"/>
    </location>
</feature>
<proteinExistence type="predicted"/>
<reference evidence="4" key="1">
    <citation type="submission" date="2024-05" db="EMBL/GenBank/DDBJ databases">
        <title>Planctomycetes of the genus Singulisphaera possess chitinolytic capabilities.</title>
        <authorList>
            <person name="Ivanova A."/>
        </authorList>
    </citation>
    <scope>NUCLEOTIDE SEQUENCE</scope>
    <source>
        <strain evidence="4">Ch08T</strain>
    </source>
</reference>
<dbReference type="InterPro" id="IPR035940">
    <property type="entry name" value="CAP_sf"/>
</dbReference>
<organism evidence="4">
    <name type="scientific">Singulisphaera sp. Ch08</name>
    <dbReference type="NCBI Taxonomy" id="3120278"/>
    <lineage>
        <taxon>Bacteria</taxon>
        <taxon>Pseudomonadati</taxon>
        <taxon>Planctomycetota</taxon>
        <taxon>Planctomycetia</taxon>
        <taxon>Isosphaerales</taxon>
        <taxon>Isosphaeraceae</taxon>
        <taxon>Singulisphaera</taxon>
    </lineage>
</organism>
<dbReference type="EMBL" id="CP155447">
    <property type="protein sequence ID" value="XBH03328.1"/>
    <property type="molecule type" value="Genomic_DNA"/>
</dbReference>
<dbReference type="PANTHER" id="PTHR31157:SF1">
    <property type="entry name" value="SCP DOMAIN-CONTAINING PROTEIN"/>
    <property type="match status" value="1"/>
</dbReference>
<keyword evidence="2" id="KW-0732">Signal</keyword>
<evidence type="ECO:0000256" key="2">
    <source>
        <dbReference type="SAM" id="SignalP"/>
    </source>
</evidence>
<dbReference type="InterPro" id="IPR014044">
    <property type="entry name" value="CAP_dom"/>
</dbReference>
<dbReference type="CDD" id="cd05379">
    <property type="entry name" value="CAP_bacterial"/>
    <property type="match status" value="1"/>
</dbReference>
<evidence type="ECO:0000313" key="4">
    <source>
        <dbReference type="EMBL" id="XBH03328.1"/>
    </source>
</evidence>
<gene>
    <name evidence="4" type="ORF">V5E97_34215</name>
</gene>
<feature type="chain" id="PRO_5043504226" evidence="2">
    <location>
        <begin position="27"/>
        <end position="175"/>
    </location>
</feature>
<dbReference type="PANTHER" id="PTHR31157">
    <property type="entry name" value="SCP DOMAIN-CONTAINING PROTEIN"/>
    <property type="match status" value="1"/>
</dbReference>
<dbReference type="SUPFAM" id="SSF55797">
    <property type="entry name" value="PR-1-like"/>
    <property type="match status" value="1"/>
</dbReference>
<sequence length="175" mass="19083">MVCPVIPQRRFRVLAAMLAIMPGCLAQTNLAPRAAVPRDTAMPESPGDTLTGLIEAHNRERARRGLPALSVDPRLEAAASRHAADMASRRKMSHRGSDRSSPFQRMQAEGYQYRRAAENVAAGAFTLETLMNSWMNSPGHRRNILGPYTQAGASFATGEGGTSYWCVTFGEPVRP</sequence>
<feature type="region of interest" description="Disordered" evidence="1">
    <location>
        <begin position="77"/>
        <end position="104"/>
    </location>
</feature>
<dbReference type="AlphaFoldDB" id="A0AAU7CE52"/>
<feature type="domain" description="SCP" evidence="3">
    <location>
        <begin position="55"/>
        <end position="168"/>
    </location>
</feature>
<evidence type="ECO:0000259" key="3">
    <source>
        <dbReference type="Pfam" id="PF00188"/>
    </source>
</evidence>
<accession>A0AAU7CE52</accession>
<name>A0AAU7CE52_9BACT</name>
<dbReference type="RefSeq" id="WP_406696062.1">
    <property type="nucleotide sequence ID" value="NZ_CP155447.1"/>
</dbReference>
<protein>
    <submittedName>
        <fullName evidence="4">CAP domain-containing protein</fullName>
    </submittedName>
</protein>
<dbReference type="Gene3D" id="3.40.33.10">
    <property type="entry name" value="CAP"/>
    <property type="match status" value="1"/>
</dbReference>
<evidence type="ECO:0000256" key="1">
    <source>
        <dbReference type="SAM" id="MobiDB-lite"/>
    </source>
</evidence>
<dbReference type="Pfam" id="PF00188">
    <property type="entry name" value="CAP"/>
    <property type="match status" value="1"/>
</dbReference>